<dbReference type="GO" id="GO:0004620">
    <property type="term" value="F:phospholipase activity"/>
    <property type="evidence" value="ECO:0000318"/>
    <property type="project" value="GO_Central"/>
</dbReference>
<dbReference type="PANTHER" id="PTHR32176">
    <property type="entry name" value="XYLOSE ISOMERASE"/>
    <property type="match status" value="1"/>
</dbReference>
<gene>
    <name evidence="9" type="ORF">POPTR_T143200</name>
</gene>
<feature type="short sequence motif" description="DGA/G" evidence="6">
    <location>
        <begin position="213"/>
        <end position="215"/>
    </location>
</feature>
<reference evidence="9" key="2">
    <citation type="submission" date="2017-07" db="EMBL/GenBank/DDBJ databases">
        <title>WGS assembly of Populus trichocarpa.</title>
        <authorList>
            <person name="Tuskan G."/>
            <person name="Difazio S."/>
            <person name="Jansson S."/>
            <person name="Bohlmann J."/>
            <person name="Grigoriev I."/>
            <person name="Hellsten U."/>
            <person name="Putnam N."/>
            <person name="Ralph S."/>
            <person name="Rombauts S."/>
            <person name="Salamov A."/>
            <person name="Schein J."/>
            <person name="Sterck L."/>
            <person name="Aerts A."/>
            <person name="Bhalerao R."/>
            <person name="Bhalerao R."/>
            <person name="Blaudez D."/>
            <person name="Boerjan W."/>
            <person name="Brun A."/>
            <person name="Brunner A."/>
            <person name="Busov V."/>
            <person name="Campbell M."/>
            <person name="Carlson J."/>
            <person name="Chalot M."/>
            <person name="Chapman J."/>
            <person name="Chen G."/>
            <person name="Cooper D."/>
            <person name="Coutinho P."/>
            <person name="Couturier J."/>
            <person name="Covert S."/>
            <person name="Cronk Q."/>
            <person name="Cunningham R."/>
            <person name="Davis J."/>
            <person name="Degroeve S."/>
            <person name="Dejardin A."/>
            <person name="Depamphilis C."/>
            <person name="Detter J."/>
            <person name="Dirks B."/>
            <person name="Dubchak I."/>
            <person name="Duplessis S."/>
            <person name="Ehlting J."/>
            <person name="Ellis B."/>
            <person name="Gendler K."/>
            <person name="Goodstein D."/>
            <person name="Gribskov M."/>
            <person name="Grimwood J."/>
            <person name="Groover A."/>
            <person name="Gunter L."/>
            <person name="Hamberger B."/>
            <person name="Heinze B."/>
            <person name="Helariutta Y."/>
            <person name="Henrissat B."/>
            <person name="Holligan D."/>
            <person name="Holt R."/>
            <person name="Huang W."/>
            <person name="Islam-Faridi N."/>
            <person name="Jones S."/>
            <person name="Jones-Rhoades M."/>
            <person name="Jorgensen R."/>
            <person name="Joshi C."/>
            <person name="Kangasjarvi J."/>
            <person name="Karlsson J."/>
            <person name="Kelleher C."/>
            <person name="Kirkpatrick R."/>
            <person name="Kirst M."/>
            <person name="Kohler A."/>
            <person name="Kalluri U."/>
            <person name="Larimer F."/>
            <person name="Leebens-Mack J."/>
            <person name="Leple J."/>
            <person name="Locascio P."/>
            <person name="Lou Y."/>
            <person name="Lucas S."/>
            <person name="Martin F."/>
            <person name="Montanini B."/>
            <person name="Napoli C."/>
            <person name="Nelson D."/>
            <person name="Nelson C."/>
            <person name="Nieminen K."/>
            <person name="Nilsson O."/>
            <person name="Pereda V."/>
            <person name="Peter G."/>
            <person name="Philippe R."/>
            <person name="Pilate G."/>
            <person name="Poliakov A."/>
            <person name="Razumovskaya J."/>
            <person name="Richardson P."/>
            <person name="Rinaldi C."/>
            <person name="Ritland K."/>
            <person name="Rouze P."/>
            <person name="Ryaboy D."/>
            <person name="Schmutz J."/>
            <person name="Schrader J."/>
            <person name="Segerman B."/>
            <person name="Shin H."/>
            <person name="Siddiqui A."/>
            <person name="Sterky F."/>
            <person name="Terry A."/>
            <person name="Tsai C."/>
            <person name="Uberbacher E."/>
            <person name="Unneberg P."/>
            <person name="Vahala J."/>
            <person name="Wall K."/>
            <person name="Wessler S."/>
            <person name="Yang G."/>
            <person name="Yin T."/>
            <person name="Douglas C."/>
            <person name="Marra M."/>
            <person name="Sandberg G."/>
            <person name="Van De Peer Y."/>
            <person name="Rokhsar D."/>
        </authorList>
    </citation>
    <scope>NUCLEOTIDE SEQUENCE</scope>
    <source>
        <strain evidence="9">Nisqually-1</strain>
    </source>
</reference>
<sequence>METPRSLIQPPTYGSQITILSIDGGGIRGIIPGTILFFLESELQKLDGADARLADYFDVISGTSTGGLLTAMLAAPNKQNRPLFAAKDINAFYLENSPKIFPQDGSPFASAENLIKTLKGPKYDGKFLHSIVKEKLGDTRLHQTLTNIVIPTFDIKNLQPTIFSSYRVKNNPSTDALLSDICIGTSAAPTYLPAYYFQTKDPSGNVREFNLIDGGVAANNPTLVAISEVSKEINRYNPDFFPIKPMEYDRFLVLSLGTGTAKSEGNGHSTPLVDVFTQASGDMVDFHLCTVFQALKSEDNYLRIQNLQNLVKVGEELLKKSVSRVNLGTGVFEPINKMTNEEALIE</sequence>
<proteinExistence type="inferred from homology"/>
<evidence type="ECO:0000256" key="7">
    <source>
        <dbReference type="RuleBase" id="RU361262"/>
    </source>
</evidence>
<evidence type="ECO:0000256" key="2">
    <source>
        <dbReference type="ARBA" id="ARBA00022801"/>
    </source>
</evidence>
<keyword evidence="5 6" id="KW-0443">Lipid metabolism</keyword>
<feature type="short sequence motif" description="GXSXG" evidence="6">
    <location>
        <begin position="62"/>
        <end position="66"/>
    </location>
</feature>
<dbReference type="InterPro" id="IPR016035">
    <property type="entry name" value="Acyl_Trfase/lysoPLipase"/>
</dbReference>
<dbReference type="GO" id="GO:0047372">
    <property type="term" value="F:monoacylglycerol lipase activity"/>
    <property type="evidence" value="ECO:0000318"/>
    <property type="project" value="GO_Central"/>
</dbReference>
<dbReference type="GO" id="GO:0016042">
    <property type="term" value="P:lipid catabolic process"/>
    <property type="evidence" value="ECO:0007669"/>
    <property type="project" value="UniProtKB-UniRule"/>
</dbReference>
<organism evidence="9">
    <name type="scientific">Populus trichocarpa</name>
    <name type="common">Western balsam poplar</name>
    <name type="synonym">Populus balsamifera subsp. trichocarpa</name>
    <dbReference type="NCBI Taxonomy" id="3694"/>
    <lineage>
        <taxon>Eukaryota</taxon>
        <taxon>Viridiplantae</taxon>
        <taxon>Streptophyta</taxon>
        <taxon>Embryophyta</taxon>
        <taxon>Tracheophyta</taxon>
        <taxon>Spermatophyta</taxon>
        <taxon>Magnoliopsida</taxon>
        <taxon>eudicotyledons</taxon>
        <taxon>Gunneridae</taxon>
        <taxon>Pentapetalae</taxon>
        <taxon>rosids</taxon>
        <taxon>fabids</taxon>
        <taxon>Malpighiales</taxon>
        <taxon>Salicaceae</taxon>
        <taxon>Saliceae</taxon>
        <taxon>Populus</taxon>
    </lineage>
</organism>
<dbReference type="PANTHER" id="PTHR32176:SF110">
    <property type="entry name" value="PATATIN"/>
    <property type="match status" value="1"/>
</dbReference>
<dbReference type="InParanoid" id="A0A2K1R591"/>
<evidence type="ECO:0000313" key="9">
    <source>
        <dbReference type="EMBL" id="PNS22457.1"/>
    </source>
</evidence>
<dbReference type="FunFam" id="3.40.1090.10:FF:000005">
    <property type="entry name" value="Patatin"/>
    <property type="match status" value="1"/>
</dbReference>
<dbReference type="EC" id="3.1.1.-" evidence="7"/>
<dbReference type="SUPFAM" id="SSF52151">
    <property type="entry name" value="FabD/lysophospholipase-like"/>
    <property type="match status" value="1"/>
</dbReference>
<dbReference type="InterPro" id="IPR002641">
    <property type="entry name" value="PNPLA_dom"/>
</dbReference>
<evidence type="ECO:0000256" key="5">
    <source>
        <dbReference type="ARBA" id="ARBA00023098"/>
    </source>
</evidence>
<dbReference type="Pfam" id="PF01734">
    <property type="entry name" value="Patatin"/>
    <property type="match status" value="1"/>
</dbReference>
<comment type="similarity">
    <text evidence="1 7">Belongs to the patatin family.</text>
</comment>
<evidence type="ECO:0000259" key="8">
    <source>
        <dbReference type="PROSITE" id="PS51635"/>
    </source>
</evidence>
<protein>
    <recommendedName>
        <fullName evidence="7">Patatin</fullName>
        <ecNumber evidence="7">3.1.1.-</ecNumber>
    </recommendedName>
</protein>
<reference evidence="9" key="1">
    <citation type="journal article" date="2006" name="Science">
        <title>The genome of black cottonwood, Populus trichocarpa (Torr. &amp; Gray).</title>
        <authorList>
            <person name="Tuskan G.A."/>
            <person name="Difazio S."/>
            <person name="Jansson S."/>
            <person name="Bohlmann J."/>
            <person name="Grigoriev I."/>
            <person name="Hellsten U."/>
            <person name="Putnam N."/>
            <person name="Ralph S."/>
            <person name="Rombauts S."/>
            <person name="Salamov A."/>
            <person name="Schein J."/>
            <person name="Sterck L."/>
            <person name="Aerts A."/>
            <person name="Bhalerao R.R."/>
            <person name="Bhalerao R.P."/>
            <person name="Blaudez D."/>
            <person name="Boerjan W."/>
            <person name="Brun A."/>
            <person name="Brunner A."/>
            <person name="Busov V."/>
            <person name="Campbell M."/>
            <person name="Carlson J."/>
            <person name="Chalot M."/>
            <person name="Chapman J."/>
            <person name="Chen G.L."/>
            <person name="Cooper D."/>
            <person name="Coutinho P.M."/>
            <person name="Couturier J."/>
            <person name="Covert S."/>
            <person name="Cronk Q."/>
            <person name="Cunningham R."/>
            <person name="Davis J."/>
            <person name="Degroeve S."/>
            <person name="Dejardin A."/>
            <person name="Depamphilis C."/>
            <person name="Detter J."/>
            <person name="Dirks B."/>
            <person name="Dubchak I."/>
            <person name="Duplessis S."/>
            <person name="Ehlting J."/>
            <person name="Ellis B."/>
            <person name="Gendler K."/>
            <person name="Goodstein D."/>
            <person name="Gribskov M."/>
            <person name="Grimwood J."/>
            <person name="Groover A."/>
            <person name="Gunter L."/>
            <person name="Hamberger B."/>
            <person name="Heinze B."/>
            <person name="Helariutta Y."/>
            <person name="Henrissat B."/>
            <person name="Holligan D."/>
            <person name="Holt R."/>
            <person name="Huang W."/>
            <person name="Islam-Faridi N."/>
            <person name="Jones S."/>
            <person name="Jones-Rhoades M."/>
            <person name="Jorgensen R."/>
            <person name="Joshi C."/>
            <person name="Kangasjarvi J."/>
            <person name="Karlsson J."/>
            <person name="Kelleher C."/>
            <person name="Kirkpatrick R."/>
            <person name="Kirst M."/>
            <person name="Kohler A."/>
            <person name="Kalluri U."/>
            <person name="Larimer F."/>
            <person name="Leebens-Mack J."/>
            <person name="Leple J.C."/>
            <person name="Locascio P."/>
            <person name="Lou Y."/>
            <person name="Lucas S."/>
            <person name="Martin F."/>
            <person name="Montanini B."/>
            <person name="Napoli C."/>
            <person name="Nelson D.R."/>
            <person name="Nelson C."/>
            <person name="Nieminen K."/>
            <person name="Nilsson O."/>
            <person name="Pereda V."/>
            <person name="Peter G."/>
            <person name="Philippe R."/>
            <person name="Pilate G."/>
            <person name="Poliakov A."/>
            <person name="Razumovskaya J."/>
            <person name="Richardson P."/>
            <person name="Rinaldi C."/>
            <person name="Ritland K."/>
            <person name="Rouze P."/>
            <person name="Ryaboy D."/>
            <person name="Schmutz J."/>
            <person name="Schrader J."/>
            <person name="Segerman B."/>
            <person name="Shin H."/>
            <person name="Siddiqui A."/>
            <person name="Sterky F."/>
            <person name="Terry A."/>
            <person name="Tsai C.J."/>
            <person name="Uberbacher E."/>
            <person name="Unneberg P."/>
            <person name="Vahala J."/>
            <person name="Wall K."/>
            <person name="Wessler S."/>
            <person name="Yang G."/>
            <person name="Yin T."/>
            <person name="Douglas C."/>
            <person name="Marra M."/>
            <person name="Sandberg G."/>
            <person name="Van de Peer Y."/>
            <person name="Rokhsar D."/>
        </authorList>
    </citation>
    <scope>NUCLEOTIDE SEQUENCE [LARGE SCALE GENOMIC DNA]</scope>
    <source>
        <strain evidence="9">Nisqually-1</strain>
    </source>
</reference>
<feature type="active site" description="Nucleophile" evidence="6">
    <location>
        <position position="64"/>
    </location>
</feature>
<evidence type="ECO:0000256" key="6">
    <source>
        <dbReference type="PROSITE-ProRule" id="PRU01161"/>
    </source>
</evidence>
<feature type="short sequence motif" description="GXGXXG" evidence="6">
    <location>
        <begin position="24"/>
        <end position="29"/>
    </location>
</feature>
<dbReference type="EMBL" id="KZ623507">
    <property type="protein sequence ID" value="PNS22457.1"/>
    <property type="molecule type" value="Genomic_DNA"/>
</dbReference>
<accession>A0A2K1R591</accession>
<evidence type="ECO:0000256" key="3">
    <source>
        <dbReference type="ARBA" id="ARBA00022821"/>
    </source>
</evidence>
<dbReference type="PROSITE" id="PS51635">
    <property type="entry name" value="PNPLA"/>
    <property type="match status" value="1"/>
</dbReference>
<dbReference type="Gene3D" id="3.40.1090.10">
    <property type="entry name" value="Cytosolic phospholipase A2 catalytic domain"/>
    <property type="match status" value="1"/>
</dbReference>
<name>A0A2K1R591_POPTR</name>
<keyword evidence="3" id="KW-0611">Plant defense</keyword>
<feature type="domain" description="PNPLA" evidence="8">
    <location>
        <begin position="20"/>
        <end position="226"/>
    </location>
</feature>
<comment type="domain">
    <text evidence="7">The nitrogen atoms of the two glycine residues in the GGXR motif define the oxyanion hole, and stabilize the oxyanion that forms during the nucleophilic attack by the catalytic serine during substrate cleavage.</text>
</comment>
<evidence type="ECO:0000256" key="1">
    <source>
        <dbReference type="ARBA" id="ARBA00010240"/>
    </source>
</evidence>
<keyword evidence="4 6" id="KW-0442">Lipid degradation</keyword>
<comment type="function">
    <text evidence="7">Lipolytic acyl hydrolase (LAH).</text>
</comment>
<keyword evidence="2 6" id="KW-0378">Hydrolase</keyword>
<evidence type="ECO:0000256" key="4">
    <source>
        <dbReference type="ARBA" id="ARBA00022963"/>
    </source>
</evidence>
<dbReference type="GO" id="GO:0006952">
    <property type="term" value="P:defense response"/>
    <property type="evidence" value="ECO:0007669"/>
    <property type="project" value="UniProtKB-KW"/>
</dbReference>
<feature type="active site" description="Proton acceptor" evidence="6">
    <location>
        <position position="213"/>
    </location>
</feature>
<dbReference type="AlphaFoldDB" id="A0A2K1R591"/>